<reference evidence="2 3" key="1">
    <citation type="submission" date="2013-09" db="EMBL/GenBank/DDBJ databases">
        <authorList>
            <person name="Durkin A.S."/>
            <person name="Haft D.R."/>
            <person name="McCorrison J."/>
            <person name="Torralba M."/>
            <person name="Gillis M."/>
            <person name="Haft D.H."/>
            <person name="Methe B."/>
            <person name="Sutton G."/>
            <person name="Nelson K.E."/>
        </authorList>
    </citation>
    <scope>NUCLEOTIDE SEQUENCE [LARGE SCALE GENOMIC DNA]</scope>
    <source>
        <strain evidence="2 3">BV3C16-1</strain>
    </source>
</reference>
<proteinExistence type="predicted"/>
<name>U7US27_9FIRM</name>
<accession>U7US27</accession>
<dbReference type="Proteomes" id="UP000017090">
    <property type="component" value="Unassembled WGS sequence"/>
</dbReference>
<organism evidence="2 3">
    <name type="scientific">Megasphaera vaginalis</name>
    <name type="common">ex Srinivasan et al. 2021</name>
    <dbReference type="NCBI Taxonomy" id="1111454"/>
    <lineage>
        <taxon>Bacteria</taxon>
        <taxon>Bacillati</taxon>
        <taxon>Bacillota</taxon>
        <taxon>Negativicutes</taxon>
        <taxon>Veillonellales</taxon>
        <taxon>Veillonellaceae</taxon>
        <taxon>Megasphaera</taxon>
    </lineage>
</organism>
<gene>
    <name evidence="2" type="ORF">HMPREF1250_0179</name>
</gene>
<evidence type="ECO:0000313" key="2">
    <source>
        <dbReference type="EMBL" id="ERT61258.1"/>
    </source>
</evidence>
<dbReference type="AlphaFoldDB" id="U7US27"/>
<keyword evidence="3" id="KW-1185">Reference proteome</keyword>
<dbReference type="RefSeq" id="WP_023053161.1">
    <property type="nucleotide sequence ID" value="NZ_AWXA01000010.1"/>
</dbReference>
<dbReference type="PATRIC" id="fig|1111454.3.peg.673"/>
<feature type="region of interest" description="Disordered" evidence="1">
    <location>
        <begin position="459"/>
        <end position="478"/>
    </location>
</feature>
<feature type="compositionally biased region" description="Basic and acidic residues" evidence="1">
    <location>
        <begin position="467"/>
        <end position="478"/>
    </location>
</feature>
<dbReference type="EMBL" id="AWXA01000010">
    <property type="protein sequence ID" value="ERT61258.1"/>
    <property type="molecule type" value="Genomic_DNA"/>
</dbReference>
<protein>
    <submittedName>
        <fullName evidence="2">SPP1 Gp6-like phage portal protein</fullName>
    </submittedName>
</protein>
<evidence type="ECO:0000313" key="3">
    <source>
        <dbReference type="Proteomes" id="UP000017090"/>
    </source>
</evidence>
<dbReference type="eggNOG" id="ENOG502Z7ZB">
    <property type="taxonomic scope" value="Bacteria"/>
</dbReference>
<dbReference type="STRING" id="1111454.HMPREF1250_0179"/>
<evidence type="ECO:0000256" key="1">
    <source>
        <dbReference type="SAM" id="MobiDB-lite"/>
    </source>
</evidence>
<dbReference type="InterPro" id="IPR021145">
    <property type="entry name" value="Portal_protein_SPP1_Gp6-like"/>
</dbReference>
<sequence>MELTAFFSSIIKDNAGMSDREFLQSEFNEFMQSKRRRDILTARDYYKGRHDILRENRQEIGENGRFQDTINATNYHIVNNMFDDLVDQKVSYLLSKPIEVKTDNTDITDIFGKSFMRKMKQIGKDALIGGYGALLPYIDINGDLKFKRMKPEQLLLFWADEEHEVLDAFAYFYNIERYNRVHTKEIVTKIEYYQPDKVSYFIWEMGQLREDTERHDTPYIVDDQNQTYKWDKIPLVVFKANDEELPLILRVKCLQDALNTIMSNFMNNMTEDARNTILVIKNYDGEDLNEFRRKIVQYGAVKIRTVDGVDGGVDALTINVNANNYTTILKTLKDAIIENGRGFDAKDDRMSSNPNQMNINSMYSDIDLDASDMENEFQAAFEQLMFFVNAYLSFIGKATEDDVEFVFNRDLPINEADTITNCRNSVGIISEETIISNHPWTIDTAEELKRLKRERQETMTDYVTGGDVHDEKPTEENS</sequence>
<dbReference type="Pfam" id="PF05133">
    <property type="entry name" value="SPP1_portal"/>
    <property type="match status" value="1"/>
</dbReference>
<comment type="caution">
    <text evidence="2">The sequence shown here is derived from an EMBL/GenBank/DDBJ whole genome shotgun (WGS) entry which is preliminary data.</text>
</comment>